<dbReference type="HOGENOM" id="CLU_028884_0_0_10"/>
<dbReference type="InterPro" id="IPR022385">
    <property type="entry name" value="Rhs_assc_core"/>
</dbReference>
<dbReference type="Gene3D" id="2.180.10.10">
    <property type="entry name" value="RHS repeat-associated core"/>
    <property type="match status" value="1"/>
</dbReference>
<dbReference type="eggNOG" id="COG3209">
    <property type="taxonomic scope" value="Bacteria"/>
</dbReference>
<evidence type="ECO:0000313" key="1">
    <source>
        <dbReference type="EMBL" id="AFD06626.1"/>
    </source>
</evidence>
<dbReference type="STRING" id="929556.Solca_1553"/>
<dbReference type="EMBL" id="CP003349">
    <property type="protein sequence ID" value="AFD06626.1"/>
    <property type="molecule type" value="Genomic_DNA"/>
</dbReference>
<protein>
    <submittedName>
        <fullName evidence="1">RHS repeat-associated core domain protein</fullName>
    </submittedName>
</protein>
<dbReference type="RefSeq" id="WP_014679853.1">
    <property type="nucleotide sequence ID" value="NC_017770.1"/>
</dbReference>
<dbReference type="AlphaFoldDB" id="H8KTQ1"/>
<evidence type="ECO:0000313" key="2">
    <source>
        <dbReference type="Proteomes" id="UP000007590"/>
    </source>
</evidence>
<reference evidence="1" key="1">
    <citation type="submission" date="2012-02" db="EMBL/GenBank/DDBJ databases">
        <title>The complete genome of Solitalea canadensis DSM 3403.</title>
        <authorList>
            <consortium name="US DOE Joint Genome Institute (JGI-PGF)"/>
            <person name="Lucas S."/>
            <person name="Copeland A."/>
            <person name="Lapidus A."/>
            <person name="Glavina del Rio T."/>
            <person name="Dalin E."/>
            <person name="Tice H."/>
            <person name="Bruce D."/>
            <person name="Goodwin L."/>
            <person name="Pitluck S."/>
            <person name="Peters L."/>
            <person name="Ovchinnikova G."/>
            <person name="Lu M."/>
            <person name="Kyrpides N."/>
            <person name="Mavromatis K."/>
            <person name="Ivanova N."/>
            <person name="Brettin T."/>
            <person name="Detter J.C."/>
            <person name="Han C."/>
            <person name="Larimer F."/>
            <person name="Land M."/>
            <person name="Hauser L."/>
            <person name="Markowitz V."/>
            <person name="Cheng J.-F."/>
            <person name="Hugenholtz P."/>
            <person name="Woyke T."/>
            <person name="Wu D."/>
            <person name="Spring S."/>
            <person name="Schroeder M."/>
            <person name="Kopitz M."/>
            <person name="Brambilla E."/>
            <person name="Klenk H.-P."/>
            <person name="Eisen J.A."/>
        </authorList>
    </citation>
    <scope>NUCLEOTIDE SEQUENCE</scope>
    <source>
        <strain evidence="1">DSM 3403</strain>
    </source>
</reference>
<dbReference type="Proteomes" id="UP000007590">
    <property type="component" value="Chromosome"/>
</dbReference>
<dbReference type="NCBIfam" id="TIGR03696">
    <property type="entry name" value="Rhs_assc_core"/>
    <property type="match status" value="1"/>
</dbReference>
<proteinExistence type="predicted"/>
<dbReference type="PANTHER" id="PTHR32305">
    <property type="match status" value="1"/>
</dbReference>
<gene>
    <name evidence="1" type="ordered locus">Solca_1553</name>
</gene>
<dbReference type="InterPro" id="IPR050708">
    <property type="entry name" value="T6SS_VgrG/RHS"/>
</dbReference>
<dbReference type="PANTHER" id="PTHR32305:SF15">
    <property type="entry name" value="PROTEIN RHSA-RELATED"/>
    <property type="match status" value="1"/>
</dbReference>
<keyword evidence="2" id="KW-1185">Reference proteome</keyword>
<accession>H8KTQ1</accession>
<sequence length="618" mass="68411">MNFYDNEGRVIQSKSTNYLSGQDVVDNTYDFPGQLQLSKRTHTVSGKAPLEITSPYEYDHMGRKLNTYEQIGTGNTEVLLASYKYNELGQQIKKQLHSENNGGSYLQAVDYAYNIRGWLKSSTAPKFSMSLKYDDATATAYKQYNGNIGEMNYTGPTSGVKGFQYSYDKLNRLTSAVSTSNLLNETLTYDVMGNILSLNRTGAGYGNTTYDYVKNGVNGNQLQSIAGNIIASYGYDVNGNLLTDSKKGITLTYNYLNLPNTVTGTQNITYIYDAAGNKLRKSVIVGGVPKNTDYIAGIQYRDNGTLDFVQTEEGRAISTGGSYKYEYNLSDHLGNVRVSFDKTGLLQEDEYYAFGLRKSVFNGSSNLYLYNGKELQSELNQYDYGARFYDPVLGRWNVIDPLAEKMRRHSPYNYCFDNPIRFIDPDGRAPSGDWPLLSGIVQKAKEVISKIPTIKLEVTQTVGPQVGFKLGKVADVDFSPASIKISSTTVKLEKGKLGSETKHGFAETKNGATIMDKSSVKNTGIEMENKMGLTVGGFGGEFGQSMKILSLGNDNESMQYTDYKKFVKTTGTEGELGVTVSKETSRYGTVQRKVESGFTVGGKFIYGVEMKLTMEQVK</sequence>
<name>H8KTQ1_SOLCM</name>
<organism evidence="1 2">
    <name type="scientific">Solitalea canadensis (strain ATCC 29591 / DSM 3403 / JCM 21819 / LMG 8368 / NBRC 15130 / NCIMB 12057 / USAM 9D)</name>
    <name type="common">Flexibacter canadensis</name>
    <dbReference type="NCBI Taxonomy" id="929556"/>
    <lineage>
        <taxon>Bacteria</taxon>
        <taxon>Pseudomonadati</taxon>
        <taxon>Bacteroidota</taxon>
        <taxon>Sphingobacteriia</taxon>
        <taxon>Sphingobacteriales</taxon>
        <taxon>Sphingobacteriaceae</taxon>
        <taxon>Solitalea</taxon>
    </lineage>
</organism>
<dbReference type="KEGG" id="scn:Solca_1553"/>